<accession>A0A430RVT0</accession>
<dbReference type="Proteomes" id="UP000287306">
    <property type="component" value="Unassembled WGS sequence"/>
</dbReference>
<organism evidence="1 2">
    <name type="scientific">Thermus scotoductus</name>
    <dbReference type="NCBI Taxonomy" id="37636"/>
    <lineage>
        <taxon>Bacteria</taxon>
        <taxon>Thermotogati</taxon>
        <taxon>Deinococcota</taxon>
        <taxon>Deinococci</taxon>
        <taxon>Thermales</taxon>
        <taxon>Thermaceae</taxon>
        <taxon>Thermus</taxon>
    </lineage>
</organism>
<comment type="caution">
    <text evidence="1">The sequence shown here is derived from an EMBL/GenBank/DDBJ whole genome shotgun (WGS) entry which is preliminary data.</text>
</comment>
<reference evidence="1 2" key="1">
    <citation type="journal article" date="2019" name="Extremophiles">
        <title>Biogeography of thermophiles and predominance of Thermus scotoductus in domestic water heaters.</title>
        <authorList>
            <person name="Wilpiszeski R.L."/>
            <person name="Zhang Z."/>
            <person name="House C.H."/>
        </authorList>
    </citation>
    <scope>NUCLEOTIDE SEQUENCE [LARGE SCALE GENOMIC DNA]</scope>
    <source>
        <strain evidence="1 2">25_S25</strain>
    </source>
</reference>
<sequence length="52" mass="5508">MWVSTKAQYGPRALVEIGLKAPEAVPLTEVAGAQGLGHDHLEQNAAQLQPSE</sequence>
<evidence type="ECO:0000313" key="2">
    <source>
        <dbReference type="Proteomes" id="UP000287306"/>
    </source>
</evidence>
<feature type="non-terminal residue" evidence="1">
    <location>
        <position position="52"/>
    </location>
</feature>
<dbReference type="AlphaFoldDB" id="A0A430RVT0"/>
<dbReference type="EMBL" id="PELY01000317">
    <property type="protein sequence ID" value="RTH24284.1"/>
    <property type="molecule type" value="Genomic_DNA"/>
</dbReference>
<gene>
    <name evidence="1" type="ORF">CSW38_09195</name>
</gene>
<proteinExistence type="predicted"/>
<name>A0A430RVT0_THESC</name>
<evidence type="ECO:0000313" key="1">
    <source>
        <dbReference type="EMBL" id="RTH24284.1"/>
    </source>
</evidence>
<protein>
    <submittedName>
        <fullName evidence="1">Rrf2 family transcriptional regulator</fullName>
    </submittedName>
</protein>